<evidence type="ECO:0000259" key="1">
    <source>
        <dbReference type="Pfam" id="PF13349"/>
    </source>
</evidence>
<keyword evidence="3" id="KW-1185">Reference proteome</keyword>
<proteinExistence type="predicted"/>
<dbReference type="Proteomes" id="UP001065682">
    <property type="component" value="Unassembled WGS sequence"/>
</dbReference>
<comment type="caution">
    <text evidence="2">The sequence shown here is derived from an EMBL/GenBank/DDBJ whole genome shotgun (WGS) entry which is preliminary data.</text>
</comment>
<dbReference type="AlphaFoldDB" id="A0A9E4ZLR1"/>
<dbReference type="EMBL" id="VHLL01000001">
    <property type="protein sequence ID" value="MCT8336156.1"/>
    <property type="molecule type" value="Genomic_DNA"/>
</dbReference>
<dbReference type="InterPro" id="IPR025164">
    <property type="entry name" value="Toastrack_DUF4097"/>
</dbReference>
<feature type="domain" description="DUF4097" evidence="1">
    <location>
        <begin position="48"/>
        <end position="280"/>
    </location>
</feature>
<dbReference type="PROSITE" id="PS51257">
    <property type="entry name" value="PROKAR_LIPOPROTEIN"/>
    <property type="match status" value="1"/>
</dbReference>
<name>A0A9E4ZLR1_9EURY</name>
<sequence>MQRTAYAVLALAVVLSGCVGVPGPETTEEFNRTVTVAPESGIAVINRDGNVDVSVREGETVAVRAVKRSIYGQGELDQVRIEVTEGDPLRIETVQTGVNPRVSVDYTIEVPPTVLLQRAESSNGRIGLSGVRVNGTEIRTSNGPIRVGGAPGGDITAATSNGPIEVRGLEGYVTAMTSNGGITVEDSGGVLGLQTSNGPISADIPAVRGDAAITTSNSRITLRFARDLDIRVVATTSNGRVTADDLPLLLTESSGTRMAGTLGSGGPTIAVTTSNGNIDLEGLRSP</sequence>
<evidence type="ECO:0000313" key="2">
    <source>
        <dbReference type="EMBL" id="MCT8336156.1"/>
    </source>
</evidence>
<evidence type="ECO:0000313" key="3">
    <source>
        <dbReference type="Proteomes" id="UP001065682"/>
    </source>
</evidence>
<protein>
    <submittedName>
        <fullName evidence="2">DUF4097 domain-containing protein</fullName>
    </submittedName>
</protein>
<reference evidence="2" key="1">
    <citation type="submission" date="2019-06" db="EMBL/GenBank/DDBJ databases">
        <title>Methanoculleus strain from Tamsui River, Taipei, Taiwan.</title>
        <authorList>
            <person name="You Y.-T."/>
            <person name="Chen S.-C."/>
            <person name="Lai S.-J."/>
            <person name="Lee Y.-C."/>
            <person name="Lai M.-C."/>
        </authorList>
    </citation>
    <scope>NUCLEOTIDE SEQUENCE</scope>
    <source>
        <strain evidence="2">Afa-1</strain>
    </source>
</reference>
<gene>
    <name evidence="2" type="ORF">FKB36_01235</name>
</gene>
<organism evidence="2 3">
    <name type="scientific">Methanoculleus formosensis</name>
    <dbReference type="NCBI Taxonomy" id="2590886"/>
    <lineage>
        <taxon>Archaea</taxon>
        <taxon>Methanobacteriati</taxon>
        <taxon>Methanobacteriota</taxon>
        <taxon>Stenosarchaea group</taxon>
        <taxon>Methanomicrobia</taxon>
        <taxon>Methanomicrobiales</taxon>
        <taxon>Methanomicrobiaceae</taxon>
        <taxon>Methanoculleus</taxon>
    </lineage>
</organism>
<dbReference type="Pfam" id="PF13349">
    <property type="entry name" value="DUF4097"/>
    <property type="match status" value="1"/>
</dbReference>
<accession>A0A9E4ZLR1</accession>